<dbReference type="AlphaFoldDB" id="A0A1C7MJB4"/>
<comment type="caution">
    <text evidence="1">The sequence shown here is derived from an EMBL/GenBank/DDBJ whole genome shotgun (WGS) entry which is preliminary data.</text>
</comment>
<sequence length="85" mass="9883">MGSPALAILRDVQEISQREDLKNTGSLRFSFLVRTFSSGDRGQTQIRLVCWEDRWREERETGFYVSPTIIHNTIHAERIISNNMT</sequence>
<dbReference type="EMBL" id="LUGG01000003">
    <property type="protein sequence ID" value="OBZ76963.1"/>
    <property type="molecule type" value="Genomic_DNA"/>
</dbReference>
<gene>
    <name evidence="1" type="ORF">A0H81_03071</name>
</gene>
<organism evidence="1 2">
    <name type="scientific">Grifola frondosa</name>
    <name type="common">Maitake</name>
    <name type="synonym">Polyporus frondosus</name>
    <dbReference type="NCBI Taxonomy" id="5627"/>
    <lineage>
        <taxon>Eukaryota</taxon>
        <taxon>Fungi</taxon>
        <taxon>Dikarya</taxon>
        <taxon>Basidiomycota</taxon>
        <taxon>Agaricomycotina</taxon>
        <taxon>Agaricomycetes</taxon>
        <taxon>Polyporales</taxon>
        <taxon>Grifolaceae</taxon>
        <taxon>Grifola</taxon>
    </lineage>
</organism>
<evidence type="ECO:0000313" key="2">
    <source>
        <dbReference type="Proteomes" id="UP000092993"/>
    </source>
</evidence>
<accession>A0A1C7MJB4</accession>
<evidence type="ECO:0000313" key="1">
    <source>
        <dbReference type="EMBL" id="OBZ76963.1"/>
    </source>
</evidence>
<name>A0A1C7MJB4_GRIFR</name>
<reference evidence="1 2" key="1">
    <citation type="submission" date="2016-03" db="EMBL/GenBank/DDBJ databases">
        <title>Whole genome sequencing of Grifola frondosa 9006-11.</title>
        <authorList>
            <person name="Min B."/>
            <person name="Park H."/>
            <person name="Kim J.-G."/>
            <person name="Cho H."/>
            <person name="Oh Y.-L."/>
            <person name="Kong W.-S."/>
            <person name="Choi I.-G."/>
        </authorList>
    </citation>
    <scope>NUCLEOTIDE SEQUENCE [LARGE SCALE GENOMIC DNA]</scope>
    <source>
        <strain evidence="1 2">9006-11</strain>
    </source>
</reference>
<keyword evidence="2" id="KW-1185">Reference proteome</keyword>
<proteinExistence type="predicted"/>
<dbReference type="Proteomes" id="UP000092993">
    <property type="component" value="Unassembled WGS sequence"/>
</dbReference>
<protein>
    <submittedName>
        <fullName evidence="1">Uncharacterized protein</fullName>
    </submittedName>
</protein>